<feature type="compositionally biased region" description="Low complexity" evidence="1">
    <location>
        <begin position="227"/>
        <end position="255"/>
    </location>
</feature>
<protein>
    <submittedName>
        <fullName evidence="2">Uncharacterized protein</fullName>
    </submittedName>
</protein>
<dbReference type="OrthoDB" id="10530597at2759"/>
<evidence type="ECO:0000313" key="3">
    <source>
        <dbReference type="Proteomes" id="UP000530660"/>
    </source>
</evidence>
<name>A0A7J7IEY5_9RHOD</name>
<keyword evidence="3" id="KW-1185">Reference proteome</keyword>
<evidence type="ECO:0000313" key="2">
    <source>
        <dbReference type="EMBL" id="KAF6001578.1"/>
    </source>
</evidence>
<feature type="region of interest" description="Disordered" evidence="1">
    <location>
        <begin position="127"/>
        <end position="296"/>
    </location>
</feature>
<dbReference type="AlphaFoldDB" id="A0A7J7IEY5"/>
<gene>
    <name evidence="2" type="ORF">F1559_003601</name>
</gene>
<feature type="compositionally biased region" description="Basic and acidic residues" evidence="1">
    <location>
        <begin position="278"/>
        <end position="288"/>
    </location>
</feature>
<proteinExistence type="predicted"/>
<evidence type="ECO:0000256" key="1">
    <source>
        <dbReference type="SAM" id="MobiDB-lite"/>
    </source>
</evidence>
<accession>A0A7J7IEY5</accession>
<reference evidence="2 3" key="1">
    <citation type="journal article" date="2020" name="J. Phycol.">
        <title>Comparative genome analysis reveals Cyanidiococcus gen. nov., a new extremophilic red algal genus sister to Cyanidioschyzon (Cyanidioschyzonaceae, Rhodophyta).</title>
        <authorList>
            <person name="Liu S.-L."/>
            <person name="Chiang Y.-R."/>
            <person name="Yoon H.S."/>
            <person name="Fu H.-Y."/>
        </authorList>
    </citation>
    <scope>NUCLEOTIDE SEQUENCE [LARGE SCALE GENOMIC DNA]</scope>
    <source>
        <strain evidence="2 3">THAL066</strain>
    </source>
</reference>
<organism evidence="2 3">
    <name type="scientific">Cyanidiococcus yangmingshanensis</name>
    <dbReference type="NCBI Taxonomy" id="2690220"/>
    <lineage>
        <taxon>Eukaryota</taxon>
        <taxon>Rhodophyta</taxon>
        <taxon>Bangiophyceae</taxon>
        <taxon>Cyanidiales</taxon>
        <taxon>Cyanidiaceae</taxon>
        <taxon>Cyanidiococcus</taxon>
    </lineage>
</organism>
<comment type="caution">
    <text evidence="2">The sequence shown here is derived from an EMBL/GenBank/DDBJ whole genome shotgun (WGS) entry which is preliminary data.</text>
</comment>
<dbReference type="Proteomes" id="UP000530660">
    <property type="component" value="Unassembled WGS sequence"/>
</dbReference>
<dbReference type="EMBL" id="VWRR01000014">
    <property type="protein sequence ID" value="KAF6001578.1"/>
    <property type="molecule type" value="Genomic_DNA"/>
</dbReference>
<sequence length="296" mass="32750">MGRWRWRVRFRHGRPAGRELAPRWRRVGTTAPVDDRDMRKRTAARRAPEIDDGAMDGAAHATQSKRWNISGVVQRAERRWSSEMAFVISSSFLAQRRGSLGIQRSRCVVGVGAKVRRVLVAQLQAEPQPGEPGYRPPMTKTAPTSELVKKGVVKSPFSDATERGPGEEEEEEDIPEAAKRPIRAPMAAVGRPKVVPKRAKTKEDEDEERLKTAQARSFAEARGGSVQQQQPQQPAATAAPTPAAQARPSASPSRRAVVDTAAVPKFPGLPAYLQPLPEDTREQREKLRARIPTSRK</sequence>